<dbReference type="GeneID" id="11509649"/>
<protein>
    <submittedName>
        <fullName evidence="2">Uncharacterized protein</fullName>
    </submittedName>
</protein>
<evidence type="ECO:0000313" key="3">
    <source>
        <dbReference type="Proteomes" id="UP000007322"/>
    </source>
</evidence>
<dbReference type="RefSeq" id="XP_003667176.1">
    <property type="nucleotide sequence ID" value="XM_003667128.1"/>
</dbReference>
<evidence type="ECO:0000313" key="2">
    <source>
        <dbReference type="EMBL" id="AEO61931.1"/>
    </source>
</evidence>
<reference evidence="2 3" key="1">
    <citation type="journal article" date="2011" name="Nat. Biotechnol.">
        <title>Comparative genomic analysis of the thermophilic biomass-degrading fungi Myceliophthora thermophila and Thielavia terrestris.</title>
        <authorList>
            <person name="Berka R.M."/>
            <person name="Grigoriev I.V."/>
            <person name="Otillar R."/>
            <person name="Salamov A."/>
            <person name="Grimwood J."/>
            <person name="Reid I."/>
            <person name="Ishmael N."/>
            <person name="John T."/>
            <person name="Darmond C."/>
            <person name="Moisan M.-C."/>
            <person name="Henrissat B."/>
            <person name="Coutinho P.M."/>
            <person name="Lombard V."/>
            <person name="Natvig D.O."/>
            <person name="Lindquist E."/>
            <person name="Schmutz J."/>
            <person name="Lucas S."/>
            <person name="Harris P."/>
            <person name="Powlowski J."/>
            <person name="Bellemare A."/>
            <person name="Taylor D."/>
            <person name="Butler G."/>
            <person name="de Vries R.P."/>
            <person name="Allijn I.E."/>
            <person name="van den Brink J."/>
            <person name="Ushinsky S."/>
            <person name="Storms R."/>
            <person name="Powell A.J."/>
            <person name="Paulsen I.T."/>
            <person name="Elbourne L.D.H."/>
            <person name="Baker S.E."/>
            <person name="Magnuson J."/>
            <person name="LaBoissiere S."/>
            <person name="Clutterbuck A.J."/>
            <person name="Martinez D."/>
            <person name="Wogulis M."/>
            <person name="de Leon A.L."/>
            <person name="Rey M.W."/>
            <person name="Tsang A."/>
        </authorList>
    </citation>
    <scope>NUCLEOTIDE SEQUENCE [LARGE SCALE GENOMIC DNA]</scope>
    <source>
        <strain evidence="3">ATCC 42464 / BCRC 31852 / DSM 1799</strain>
    </source>
</reference>
<dbReference type="VEuPathDB" id="FungiDB:MYCTH_2312721"/>
<evidence type="ECO:0000256" key="1">
    <source>
        <dbReference type="SAM" id="MobiDB-lite"/>
    </source>
</evidence>
<dbReference type="OrthoDB" id="5339776at2759"/>
<dbReference type="OMA" id="AITTPTH"/>
<feature type="region of interest" description="Disordered" evidence="1">
    <location>
        <begin position="52"/>
        <end position="132"/>
    </location>
</feature>
<feature type="region of interest" description="Disordered" evidence="1">
    <location>
        <begin position="1"/>
        <end position="37"/>
    </location>
</feature>
<dbReference type="InterPro" id="IPR025040">
    <property type="entry name" value="DUF3984"/>
</dbReference>
<dbReference type="AlphaFoldDB" id="G2QN58"/>
<dbReference type="KEGG" id="mtm:MYCTH_2312721"/>
<accession>G2QN58</accession>
<name>G2QN58_THET4</name>
<feature type="region of interest" description="Disordered" evidence="1">
    <location>
        <begin position="179"/>
        <end position="248"/>
    </location>
</feature>
<dbReference type="Pfam" id="PF13136">
    <property type="entry name" value="DUF3984"/>
    <property type="match status" value="1"/>
</dbReference>
<keyword evidence="3" id="KW-1185">Reference proteome</keyword>
<dbReference type="Proteomes" id="UP000007322">
    <property type="component" value="Chromosome 7"/>
</dbReference>
<gene>
    <name evidence="2" type="ORF">MYCTH_2312721</name>
</gene>
<dbReference type="HOGENOM" id="CLU_040208_0_0_1"/>
<feature type="compositionally biased region" description="Low complexity" evidence="1">
    <location>
        <begin position="227"/>
        <end position="240"/>
    </location>
</feature>
<feature type="compositionally biased region" description="Gly residues" evidence="1">
    <location>
        <begin position="182"/>
        <end position="192"/>
    </location>
</feature>
<feature type="compositionally biased region" description="Low complexity" evidence="1">
    <location>
        <begin position="193"/>
        <end position="218"/>
    </location>
</feature>
<organism evidence="2 3">
    <name type="scientific">Thermothelomyces thermophilus (strain ATCC 42464 / BCRC 31852 / DSM 1799)</name>
    <name type="common">Sporotrichum thermophile</name>
    <dbReference type="NCBI Taxonomy" id="573729"/>
    <lineage>
        <taxon>Eukaryota</taxon>
        <taxon>Fungi</taxon>
        <taxon>Dikarya</taxon>
        <taxon>Ascomycota</taxon>
        <taxon>Pezizomycotina</taxon>
        <taxon>Sordariomycetes</taxon>
        <taxon>Sordariomycetidae</taxon>
        <taxon>Sordariales</taxon>
        <taxon>Chaetomiaceae</taxon>
        <taxon>Thermothelomyces</taxon>
    </lineage>
</organism>
<sequence length="416" mass="45112">MDATYTQHRPSWRRKSRSGAGLDSLSLAPLTTRLPLRNEDYEAINSASSLSRPHTSYLYGRSAPTTPRLLSHSPPPSRPRRPARGASVPYTPELGALAGNKHHYRPSKTAAASPAAARKRRSDKGGGGSSIFPDTDFLLHVGALIASEARDAKGQGWLVTRASSTTSLPVEPENYRARGAVAAGGGGNGNGGSSSRSAWNSRRGSRDFAAAGARGAASVPFTSPAHSRFASRSQSQASLFGGMGNRTMTPEEMRRADMLALTEDDPKVVEDYFSRATVPTNEDGTMPTFVGLDEALEYGVVDGQDEQETLAEAEEYVRELMKNRGILGWLVDKMSGREDSHVEDEPAMEEYEADDYDAWKEAERDRQERRSASLKRLQECTIIPLDCTNDPPPKEDQGILGDASWLLKVAAKALFA</sequence>
<proteinExistence type="predicted"/>
<dbReference type="eggNOG" id="ENOG502S1RX">
    <property type="taxonomic scope" value="Eukaryota"/>
</dbReference>
<dbReference type="InParanoid" id="G2QN58"/>
<dbReference type="EMBL" id="CP003008">
    <property type="protein sequence ID" value="AEO61931.1"/>
    <property type="molecule type" value="Genomic_DNA"/>
</dbReference>
<feature type="compositionally biased region" description="Low complexity" evidence="1">
    <location>
        <begin position="107"/>
        <end position="116"/>
    </location>
</feature>